<dbReference type="EMBL" id="JABWDY010023498">
    <property type="protein sequence ID" value="KAF5190878.1"/>
    <property type="molecule type" value="Genomic_DNA"/>
</dbReference>
<protein>
    <submittedName>
        <fullName evidence="1">Uncharacterized protein</fullName>
    </submittedName>
</protein>
<accession>A0A7J6W282</accession>
<proteinExistence type="predicted"/>
<keyword evidence="2" id="KW-1185">Reference proteome</keyword>
<organism evidence="1 2">
    <name type="scientific">Thalictrum thalictroides</name>
    <name type="common">Rue-anemone</name>
    <name type="synonym">Anemone thalictroides</name>
    <dbReference type="NCBI Taxonomy" id="46969"/>
    <lineage>
        <taxon>Eukaryota</taxon>
        <taxon>Viridiplantae</taxon>
        <taxon>Streptophyta</taxon>
        <taxon>Embryophyta</taxon>
        <taxon>Tracheophyta</taxon>
        <taxon>Spermatophyta</taxon>
        <taxon>Magnoliopsida</taxon>
        <taxon>Ranunculales</taxon>
        <taxon>Ranunculaceae</taxon>
        <taxon>Thalictroideae</taxon>
        <taxon>Thalictrum</taxon>
    </lineage>
</organism>
<sequence>MVRAMTVSAWALMGGGPGFGKVSGVGTHGSRFGPLQCGGTALQPGHLEAVTGGYVTAQYLAGFNWFVCDKGLLQIRLVGYQAVMELPCFIRDRVTHVCWLLVWACHTTIMCKGAGLLNQT</sequence>
<name>A0A7J6W282_THATH</name>
<reference evidence="1 2" key="1">
    <citation type="submission" date="2020-06" db="EMBL/GenBank/DDBJ databases">
        <title>Transcriptomic and genomic resources for Thalictrum thalictroides and T. hernandezii: Facilitating candidate gene discovery in an emerging model plant lineage.</title>
        <authorList>
            <person name="Arias T."/>
            <person name="Riano-Pachon D.M."/>
            <person name="Di Stilio V.S."/>
        </authorList>
    </citation>
    <scope>NUCLEOTIDE SEQUENCE [LARGE SCALE GENOMIC DNA]</scope>
    <source>
        <strain evidence="2">cv. WT478/WT964</strain>
        <tissue evidence="1">Leaves</tissue>
    </source>
</reference>
<comment type="caution">
    <text evidence="1">The sequence shown here is derived from an EMBL/GenBank/DDBJ whole genome shotgun (WGS) entry which is preliminary data.</text>
</comment>
<gene>
    <name evidence="1" type="ORF">FRX31_019536</name>
</gene>
<dbReference type="AlphaFoldDB" id="A0A7J6W282"/>
<dbReference type="Proteomes" id="UP000554482">
    <property type="component" value="Unassembled WGS sequence"/>
</dbReference>
<evidence type="ECO:0000313" key="2">
    <source>
        <dbReference type="Proteomes" id="UP000554482"/>
    </source>
</evidence>
<evidence type="ECO:0000313" key="1">
    <source>
        <dbReference type="EMBL" id="KAF5190878.1"/>
    </source>
</evidence>